<proteinExistence type="predicted"/>
<dbReference type="EMBL" id="LXXM01000024">
    <property type="protein sequence ID" value="PZS98275.1"/>
    <property type="molecule type" value="Genomic_DNA"/>
</dbReference>
<dbReference type="AlphaFoldDB" id="A0A2W6JR08"/>
<gene>
    <name evidence="1" type="ORF">A7X83_02830</name>
</gene>
<dbReference type="Proteomes" id="UP000249614">
    <property type="component" value="Unassembled WGS sequence"/>
</dbReference>
<name>A0A2W6JR08_STEMA</name>
<accession>A0A2W6JR08</accession>
<reference evidence="1 2" key="1">
    <citation type="submission" date="2016-05" db="EMBL/GenBank/DDBJ databases">
        <authorList>
            <person name="Lavstsen T."/>
            <person name="Jespersen J.S."/>
        </authorList>
    </citation>
    <scope>NUCLEOTIDE SEQUENCE [LARGE SCALE GENOMIC DNA]</scope>
    <source>
        <strain evidence="1 2">SM-5815</strain>
    </source>
</reference>
<organism evidence="1 2">
    <name type="scientific">Stenotrophomonas maltophilia</name>
    <name type="common">Pseudomonas maltophilia</name>
    <name type="synonym">Xanthomonas maltophilia</name>
    <dbReference type="NCBI Taxonomy" id="40324"/>
    <lineage>
        <taxon>Bacteria</taxon>
        <taxon>Pseudomonadati</taxon>
        <taxon>Pseudomonadota</taxon>
        <taxon>Gammaproteobacteria</taxon>
        <taxon>Lysobacterales</taxon>
        <taxon>Lysobacteraceae</taxon>
        <taxon>Stenotrophomonas</taxon>
        <taxon>Stenotrophomonas maltophilia group</taxon>
    </lineage>
</organism>
<comment type="caution">
    <text evidence="1">The sequence shown here is derived from an EMBL/GenBank/DDBJ whole genome shotgun (WGS) entry which is preliminary data.</text>
</comment>
<sequence length="105" mass="12628">MSTEAAAGRLRNFGHAMFKLQHLHRDARREAEIRKSIPKFRDSWQIQHWHGALRRHHRKVFSRKIRHREEWGKQRKDPASKIFVMRKNNAVMVLASHAKMRSKAR</sequence>
<evidence type="ECO:0000313" key="2">
    <source>
        <dbReference type="Proteomes" id="UP000249614"/>
    </source>
</evidence>
<protein>
    <submittedName>
        <fullName evidence="1">Uncharacterized protein</fullName>
    </submittedName>
</protein>
<evidence type="ECO:0000313" key="1">
    <source>
        <dbReference type="EMBL" id="PZS98275.1"/>
    </source>
</evidence>